<evidence type="ECO:0000313" key="2">
    <source>
        <dbReference type="Proteomes" id="UP000000716"/>
    </source>
</evidence>
<dbReference type="EMBL" id="CP001615">
    <property type="protein sequence ID" value="ACQ70705.1"/>
    <property type="molecule type" value="Genomic_DNA"/>
</dbReference>
<evidence type="ECO:0000313" key="1">
    <source>
        <dbReference type="EMBL" id="ACQ70705.1"/>
    </source>
</evidence>
<dbReference type="RefSeq" id="WP_015880264.1">
    <property type="nucleotide sequence ID" value="NC_012673.1"/>
</dbReference>
<protein>
    <submittedName>
        <fullName evidence="1">Uncharacterized protein</fullName>
    </submittedName>
</protein>
<dbReference type="STRING" id="360911.EAT1b_1779"/>
<reference evidence="1 2" key="1">
    <citation type="journal article" date="2011" name="J. Bacteriol.">
        <title>Complete genome sequence of the Thermophilic Bacterium Exiguobacterium sp. AT1b.</title>
        <authorList>
            <person name="Vishnivetskaya T.A."/>
            <person name="Lucas S."/>
            <person name="Copeland A."/>
            <person name="Lapidus A."/>
            <person name="Glavina Del Rio T."/>
            <person name="Dalin E."/>
            <person name="Tice H."/>
            <person name="Bruce D.C."/>
            <person name="Goodwin L.A."/>
            <person name="Pitluck S."/>
            <person name="Saunders E."/>
            <person name="Brettin T."/>
            <person name="Detter C."/>
            <person name="Han C."/>
            <person name="Larimer F."/>
            <person name="Land M.L."/>
            <person name="Hauser L.J."/>
            <person name="Kyrpides N.C."/>
            <person name="Ovchinnikova G."/>
            <person name="Kathariou S."/>
            <person name="Ramaley R.F."/>
            <person name="Rodrigues D.F."/>
            <person name="Hendrix C."/>
            <person name="Richardson P."/>
            <person name="Tiedje J.M."/>
        </authorList>
    </citation>
    <scope>NUCLEOTIDE SEQUENCE [LARGE SCALE GENOMIC DNA]</scope>
    <source>
        <strain evidence="2">ATCC BAA-1283 / AT1b</strain>
    </source>
</reference>
<dbReference type="HOGENOM" id="CLU_1783483_0_0_9"/>
<dbReference type="eggNOG" id="ENOG5033AAB">
    <property type="taxonomic scope" value="Bacteria"/>
</dbReference>
<name>C4L042_EXISA</name>
<dbReference type="Proteomes" id="UP000000716">
    <property type="component" value="Chromosome"/>
</dbReference>
<accession>C4L042</accession>
<dbReference type="KEGG" id="eat:EAT1b_1779"/>
<proteinExistence type="predicted"/>
<organism evidence="1 2">
    <name type="scientific">Exiguobacterium sp. (strain ATCC BAA-1283 / AT1b)</name>
    <dbReference type="NCBI Taxonomy" id="360911"/>
    <lineage>
        <taxon>Bacteria</taxon>
        <taxon>Bacillati</taxon>
        <taxon>Bacillota</taxon>
        <taxon>Bacilli</taxon>
        <taxon>Bacillales</taxon>
        <taxon>Bacillales Family XII. Incertae Sedis</taxon>
        <taxon>Exiguobacterium</taxon>
    </lineage>
</organism>
<keyword evidence="2" id="KW-1185">Reference proteome</keyword>
<dbReference type="AlphaFoldDB" id="C4L042"/>
<sequence length="148" mass="16789">MMCHQISIEINLDSLTYSNQIIGEINFVIDTYDYFPGVGWSDFVAVILKWWIDSCRAILHAPLKSIHSFPFMDGPLSISAKKISLSELELSSTKDGQMKTKIGIVSIEELKVALIKATRQFINAVNRLGWENEEVDVLRHTIKSLEAY</sequence>
<gene>
    <name evidence="1" type="ordered locus">EAT1b_1779</name>
</gene>